<accession>A0A448WFQ1</accession>
<dbReference type="Proteomes" id="UP000784294">
    <property type="component" value="Unassembled WGS sequence"/>
</dbReference>
<gene>
    <name evidence="1" type="ORF">PXEA_LOCUS4028</name>
</gene>
<dbReference type="EMBL" id="CAAALY010009423">
    <property type="protein sequence ID" value="VEL10588.1"/>
    <property type="molecule type" value="Genomic_DNA"/>
</dbReference>
<comment type="caution">
    <text evidence="1">The sequence shown here is derived from an EMBL/GenBank/DDBJ whole genome shotgun (WGS) entry which is preliminary data.</text>
</comment>
<keyword evidence="2" id="KW-1185">Reference proteome</keyword>
<sequence>MSLLLLIGYALHNTVQNKQANRFSGSASGRIGPTTLSNPTIHHLSGPSLLGVPCLNFPAASSASGSSRLGLGSSFGSPLLGDNNVSGFLRLGHSTHIGAVRSGVGSNNSGISDSNTLPELLFASDEARVSYSNRHRRGQHHHRPYQQQQQHIIVLGNIDSREHVNQHHHNGRLGQIKQPTGIPPNIGSALNLSEQLRKRHQIADVHSAASSILAGTSGQQLTCLDVWHMT</sequence>
<proteinExistence type="predicted"/>
<name>A0A448WFQ1_9PLAT</name>
<evidence type="ECO:0000313" key="2">
    <source>
        <dbReference type="Proteomes" id="UP000784294"/>
    </source>
</evidence>
<dbReference type="AlphaFoldDB" id="A0A448WFQ1"/>
<evidence type="ECO:0000313" key="1">
    <source>
        <dbReference type="EMBL" id="VEL10588.1"/>
    </source>
</evidence>
<reference evidence="1" key="1">
    <citation type="submission" date="2018-11" db="EMBL/GenBank/DDBJ databases">
        <authorList>
            <consortium name="Pathogen Informatics"/>
        </authorList>
    </citation>
    <scope>NUCLEOTIDE SEQUENCE</scope>
</reference>
<protein>
    <submittedName>
        <fullName evidence="1">Uncharacterized protein</fullName>
    </submittedName>
</protein>
<organism evidence="1 2">
    <name type="scientific">Protopolystoma xenopodis</name>
    <dbReference type="NCBI Taxonomy" id="117903"/>
    <lineage>
        <taxon>Eukaryota</taxon>
        <taxon>Metazoa</taxon>
        <taxon>Spiralia</taxon>
        <taxon>Lophotrochozoa</taxon>
        <taxon>Platyhelminthes</taxon>
        <taxon>Monogenea</taxon>
        <taxon>Polyopisthocotylea</taxon>
        <taxon>Polystomatidea</taxon>
        <taxon>Polystomatidae</taxon>
        <taxon>Protopolystoma</taxon>
    </lineage>
</organism>